<dbReference type="Proteomes" id="UP000218965">
    <property type="component" value="Chromosome"/>
</dbReference>
<evidence type="ECO:0000256" key="2">
    <source>
        <dbReference type="PIRSR" id="PIRSR605754-1"/>
    </source>
</evidence>
<evidence type="ECO:0000256" key="4">
    <source>
        <dbReference type="SAM" id="Phobius"/>
    </source>
</evidence>
<evidence type="ECO:0000313" key="6">
    <source>
        <dbReference type="Proteomes" id="UP000218965"/>
    </source>
</evidence>
<evidence type="ECO:0000256" key="3">
    <source>
        <dbReference type="SAM" id="MobiDB-lite"/>
    </source>
</evidence>
<gene>
    <name evidence="5" type="ORF">MalAC0309_0237</name>
</gene>
<keyword evidence="4" id="KW-0812">Transmembrane</keyword>
<reference evidence="6" key="1">
    <citation type="submission" date="2015-12" db="EMBL/GenBank/DDBJ databases">
        <authorList>
            <person name="Shamseldin A."/>
            <person name="Moawad H."/>
            <person name="Abd El-Rahim W.M."/>
            <person name="Sadowsky M.J."/>
        </authorList>
    </citation>
    <scope>NUCLEOTIDE SEQUENCE [LARGE SCALE GENOMIC DNA]</scope>
    <source>
        <strain evidence="6">JAM AC0309</strain>
    </source>
</reference>
<dbReference type="SUPFAM" id="SSF63817">
    <property type="entry name" value="Sortase"/>
    <property type="match status" value="1"/>
</dbReference>
<protein>
    <submittedName>
        <fullName evidence="5">Sortase</fullName>
    </submittedName>
</protein>
<organism evidence="5 6">
    <name type="scientific">Microcella alkaliphila</name>
    <dbReference type="NCBI Taxonomy" id="279828"/>
    <lineage>
        <taxon>Bacteria</taxon>
        <taxon>Bacillati</taxon>
        <taxon>Actinomycetota</taxon>
        <taxon>Actinomycetes</taxon>
        <taxon>Micrococcales</taxon>
        <taxon>Microbacteriaceae</taxon>
        <taxon>Microcella</taxon>
    </lineage>
</organism>
<dbReference type="CDD" id="cd05830">
    <property type="entry name" value="Sortase_E"/>
    <property type="match status" value="1"/>
</dbReference>
<dbReference type="GO" id="GO:0016787">
    <property type="term" value="F:hydrolase activity"/>
    <property type="evidence" value="ECO:0007669"/>
    <property type="project" value="UniProtKB-KW"/>
</dbReference>
<feature type="active site" description="Proton donor/acceptor" evidence="2">
    <location>
        <position position="164"/>
    </location>
</feature>
<reference evidence="5 6" key="2">
    <citation type="submission" date="2016-01" db="EMBL/GenBank/DDBJ databases">
        <title>Microcella alkaliphila JAM AC0309 whole genome shotgun sequence.</title>
        <authorList>
            <person name="Kurata A."/>
            <person name="Hirose Y."/>
            <person name="Kishimoto N."/>
            <person name="Kobayashi T."/>
        </authorList>
    </citation>
    <scope>NUCLEOTIDE SEQUENCE [LARGE SCALE GENOMIC DNA]</scope>
    <source>
        <strain evidence="5 6">JAM AC0309</strain>
    </source>
</reference>
<keyword evidence="4" id="KW-0472">Membrane</keyword>
<evidence type="ECO:0000256" key="1">
    <source>
        <dbReference type="ARBA" id="ARBA00022801"/>
    </source>
</evidence>
<dbReference type="RefSeq" id="WP_231923989.1">
    <property type="nucleotide sequence ID" value="NZ_AP017315.1"/>
</dbReference>
<name>A0A0U5B5C3_9MICO</name>
<dbReference type="InterPro" id="IPR005754">
    <property type="entry name" value="Sortase"/>
</dbReference>
<dbReference type="KEGG" id="malk:MalAC0309_0237"/>
<dbReference type="AlphaFoldDB" id="A0A0U5B5C3"/>
<feature type="compositionally biased region" description="Basic and acidic residues" evidence="3">
    <location>
        <begin position="73"/>
        <end position="97"/>
    </location>
</feature>
<dbReference type="EMBL" id="AP017315">
    <property type="protein sequence ID" value="BAU31113.1"/>
    <property type="molecule type" value="Genomic_DNA"/>
</dbReference>
<keyword evidence="1" id="KW-0378">Hydrolase</keyword>
<accession>A0A0U5B5C3</accession>
<sequence length="275" mass="30441">MTDSIPNDAAYRPRDGRRMRPGRSRRRLSVVGVFGELLITAGVVVMLFLGWYVWLNDIIAGAQQQNAASEVQEQLRAEFERDRAESPDEPSEPREPGEPAVTAAPPEGEAFGTLIVPRFGDSYVRTIASGVDLQTVLNNPRLGVGHYMETQMPGELGNVALAAHRTTYGAPFADIAELRVGDRIYVETRDGWYEYVFRNLEYVWPTAVQVLEPVPQAPQVEANERYLTLTSCNPRFSAAERIIAYAVFETWYPREDGPPAEISGLTQAAAAPTIG</sequence>
<dbReference type="InterPro" id="IPR053465">
    <property type="entry name" value="Sortase_Class_E"/>
</dbReference>
<keyword evidence="4" id="KW-1133">Transmembrane helix</keyword>
<dbReference type="InterPro" id="IPR042003">
    <property type="entry name" value="Sortase_E"/>
</dbReference>
<feature type="region of interest" description="Disordered" evidence="3">
    <location>
        <begin position="71"/>
        <end position="106"/>
    </location>
</feature>
<dbReference type="Pfam" id="PF04203">
    <property type="entry name" value="Sortase"/>
    <property type="match status" value="1"/>
</dbReference>
<feature type="region of interest" description="Disordered" evidence="3">
    <location>
        <begin position="1"/>
        <end position="22"/>
    </location>
</feature>
<feature type="active site" description="Acyl-thioester intermediate" evidence="2">
    <location>
        <position position="232"/>
    </location>
</feature>
<feature type="transmembrane region" description="Helical" evidence="4">
    <location>
        <begin position="28"/>
        <end position="54"/>
    </location>
</feature>
<proteinExistence type="predicted"/>
<evidence type="ECO:0000313" key="5">
    <source>
        <dbReference type="EMBL" id="BAU31113.1"/>
    </source>
</evidence>
<dbReference type="InterPro" id="IPR023365">
    <property type="entry name" value="Sortase_dom-sf"/>
</dbReference>
<dbReference type="Gene3D" id="2.40.260.10">
    <property type="entry name" value="Sortase"/>
    <property type="match status" value="1"/>
</dbReference>
<dbReference type="NCBIfam" id="NF033747">
    <property type="entry name" value="class_E_sortase"/>
    <property type="match status" value="1"/>
</dbReference>